<dbReference type="Proteomes" id="UP001213681">
    <property type="component" value="Unassembled WGS sequence"/>
</dbReference>
<evidence type="ECO:0000313" key="2">
    <source>
        <dbReference type="Proteomes" id="UP001213681"/>
    </source>
</evidence>
<dbReference type="AlphaFoldDB" id="A0AAD6G1Z2"/>
<reference evidence="1" key="2">
    <citation type="journal article" date="2023" name="IMA Fungus">
        <title>Comparative genomic study of the Penicillium genus elucidates a diverse pangenome and 15 lateral gene transfer events.</title>
        <authorList>
            <person name="Petersen C."/>
            <person name="Sorensen T."/>
            <person name="Nielsen M.R."/>
            <person name="Sondergaard T.E."/>
            <person name="Sorensen J.L."/>
            <person name="Fitzpatrick D.A."/>
            <person name="Frisvad J.C."/>
            <person name="Nielsen K.L."/>
        </authorList>
    </citation>
    <scope>NUCLEOTIDE SEQUENCE</scope>
    <source>
        <strain evidence="1">IBT 16125</strain>
    </source>
</reference>
<evidence type="ECO:0000313" key="1">
    <source>
        <dbReference type="EMBL" id="KAJ5449919.1"/>
    </source>
</evidence>
<protein>
    <submittedName>
        <fullName evidence="1">Uncharacterized protein</fullName>
    </submittedName>
</protein>
<dbReference type="RefSeq" id="XP_056765454.1">
    <property type="nucleotide sequence ID" value="XM_056909750.1"/>
</dbReference>
<organism evidence="1 2">
    <name type="scientific">Penicillium daleae</name>
    <dbReference type="NCBI Taxonomy" id="63821"/>
    <lineage>
        <taxon>Eukaryota</taxon>
        <taxon>Fungi</taxon>
        <taxon>Dikarya</taxon>
        <taxon>Ascomycota</taxon>
        <taxon>Pezizomycotina</taxon>
        <taxon>Eurotiomycetes</taxon>
        <taxon>Eurotiomycetidae</taxon>
        <taxon>Eurotiales</taxon>
        <taxon>Aspergillaceae</taxon>
        <taxon>Penicillium</taxon>
    </lineage>
</organism>
<comment type="caution">
    <text evidence="1">The sequence shown here is derived from an EMBL/GenBank/DDBJ whole genome shotgun (WGS) entry which is preliminary data.</text>
</comment>
<sequence length="299" mass="33415">MVLNQFLKTGTSNGSLGKAHSRLQKLQYGELEKEGAALQKCFTVSPGESYDTQARVIQFSGYPPWSPWDFVKTGWTIERIGWKGDPPVGGRPQGWNPVMAPLTPLPWSILPVARQFGISTEPIYKTVSLFKLVKDNAGSDYSDYIIQVGPGVIVSQLSSRFLGPHWSDVALAVYNQYETAPLKYVFRVDITNEVVERLISEEIYSVQTGLEWPDSIRREWKVGTGEYQALLGSPLGRGVVALVLRGYDRGTKLISCISTFSDEHKVSMHLLFVISDPRKPSIDGSTVFQWPCNCPRLTR</sequence>
<gene>
    <name evidence="1" type="ORF">N7458_006368</name>
</gene>
<proteinExistence type="predicted"/>
<dbReference type="GeneID" id="81599993"/>
<dbReference type="EMBL" id="JAPVEA010000006">
    <property type="protein sequence ID" value="KAJ5449919.1"/>
    <property type="molecule type" value="Genomic_DNA"/>
</dbReference>
<reference evidence="1" key="1">
    <citation type="submission" date="2022-12" db="EMBL/GenBank/DDBJ databases">
        <authorList>
            <person name="Petersen C."/>
        </authorList>
    </citation>
    <scope>NUCLEOTIDE SEQUENCE</scope>
    <source>
        <strain evidence="1">IBT 16125</strain>
    </source>
</reference>
<keyword evidence="2" id="KW-1185">Reference proteome</keyword>
<name>A0AAD6G1Z2_9EURO</name>
<accession>A0AAD6G1Z2</accession>